<dbReference type="FunFam" id="3.40.140.10:FF:000085">
    <property type="entry name" value="Mov34/MPN/PAD-1 family protein"/>
    <property type="match status" value="1"/>
</dbReference>
<dbReference type="InterPro" id="IPR028090">
    <property type="entry name" value="JAB_dom_prok"/>
</dbReference>
<proteinExistence type="predicted"/>
<keyword evidence="2" id="KW-0479">Metal-binding</keyword>
<keyword evidence="1" id="KW-0645">Protease</keyword>
<dbReference type="AlphaFoldDB" id="A0AAV3XA73"/>
<dbReference type="GO" id="GO:0008270">
    <property type="term" value="F:zinc ion binding"/>
    <property type="evidence" value="ECO:0007669"/>
    <property type="project" value="TreeGrafter"/>
</dbReference>
<sequence>MTIELSREHLQGICSHAESGYPQECCGLLLGLVRGDSKTVVEVRPTENAWDEEAMKAFQAMERLAKLGETKRGNYAIAPADILKVQKEARDRHLAIIAIYHSHPDCAAMPSEFDRQVAWQEYSYIIVSVCSGKAVDVTSWRLDDDRKFQSEQISVIDQLENYSKNR</sequence>
<dbReference type="PANTHER" id="PTHR34858">
    <property type="entry name" value="CYSO-CYSTEINE PEPTIDASE"/>
    <property type="match status" value="1"/>
</dbReference>
<accession>A0AAV3XA73</accession>
<dbReference type="PROSITE" id="PS50249">
    <property type="entry name" value="MPN"/>
    <property type="match status" value="1"/>
</dbReference>
<evidence type="ECO:0000313" key="8">
    <source>
        <dbReference type="Proteomes" id="UP001050975"/>
    </source>
</evidence>
<keyword evidence="4" id="KW-0862">Zinc</keyword>
<dbReference type="SUPFAM" id="SSF102712">
    <property type="entry name" value="JAB1/MPN domain"/>
    <property type="match status" value="1"/>
</dbReference>
<evidence type="ECO:0000313" key="7">
    <source>
        <dbReference type="EMBL" id="GET39338.1"/>
    </source>
</evidence>
<dbReference type="Proteomes" id="UP001050975">
    <property type="component" value="Unassembled WGS sequence"/>
</dbReference>
<keyword evidence="5" id="KW-0482">Metalloprotease</keyword>
<organism evidence="7 8">
    <name type="scientific">Microseira wollei NIES-4236</name>
    <dbReference type="NCBI Taxonomy" id="2530354"/>
    <lineage>
        <taxon>Bacteria</taxon>
        <taxon>Bacillati</taxon>
        <taxon>Cyanobacteriota</taxon>
        <taxon>Cyanophyceae</taxon>
        <taxon>Oscillatoriophycideae</taxon>
        <taxon>Aerosakkonematales</taxon>
        <taxon>Aerosakkonemataceae</taxon>
        <taxon>Microseira</taxon>
    </lineage>
</organism>
<evidence type="ECO:0000259" key="6">
    <source>
        <dbReference type="PROSITE" id="PS50249"/>
    </source>
</evidence>
<dbReference type="Gene3D" id="3.40.140.10">
    <property type="entry name" value="Cytidine Deaminase, domain 2"/>
    <property type="match status" value="1"/>
</dbReference>
<feature type="domain" description="MPN" evidence="6">
    <location>
        <begin position="3"/>
        <end position="157"/>
    </location>
</feature>
<name>A0AAV3XA73_9CYAN</name>
<dbReference type="PANTHER" id="PTHR34858:SF1">
    <property type="entry name" value="CYSO-CYSTEINE PEPTIDASE"/>
    <property type="match status" value="1"/>
</dbReference>
<dbReference type="Pfam" id="PF14464">
    <property type="entry name" value="Prok-JAB"/>
    <property type="match status" value="1"/>
</dbReference>
<reference evidence="7" key="1">
    <citation type="submission" date="2019-10" db="EMBL/GenBank/DDBJ databases">
        <title>Draft genome sequece of Microseira wollei NIES-4236.</title>
        <authorList>
            <person name="Yamaguchi H."/>
            <person name="Suzuki S."/>
            <person name="Kawachi M."/>
        </authorList>
    </citation>
    <scope>NUCLEOTIDE SEQUENCE</scope>
    <source>
        <strain evidence="7">NIES-4236</strain>
    </source>
</reference>
<dbReference type="InterPro" id="IPR037518">
    <property type="entry name" value="MPN"/>
</dbReference>
<dbReference type="GO" id="GO:0008235">
    <property type="term" value="F:metalloexopeptidase activity"/>
    <property type="evidence" value="ECO:0007669"/>
    <property type="project" value="TreeGrafter"/>
</dbReference>
<evidence type="ECO:0000256" key="3">
    <source>
        <dbReference type="ARBA" id="ARBA00022801"/>
    </source>
</evidence>
<dbReference type="GO" id="GO:0006508">
    <property type="term" value="P:proteolysis"/>
    <property type="evidence" value="ECO:0007669"/>
    <property type="project" value="UniProtKB-KW"/>
</dbReference>
<keyword evidence="3" id="KW-0378">Hydrolase</keyword>
<gene>
    <name evidence="7" type="ORF">MiSe_41020</name>
</gene>
<comment type="caution">
    <text evidence="7">The sequence shown here is derived from an EMBL/GenBank/DDBJ whole genome shotgun (WGS) entry which is preliminary data.</text>
</comment>
<dbReference type="InterPro" id="IPR051929">
    <property type="entry name" value="VirAsm_ModProt"/>
</dbReference>
<dbReference type="EMBL" id="BLAY01000064">
    <property type="protein sequence ID" value="GET39338.1"/>
    <property type="molecule type" value="Genomic_DNA"/>
</dbReference>
<evidence type="ECO:0000256" key="2">
    <source>
        <dbReference type="ARBA" id="ARBA00022723"/>
    </source>
</evidence>
<dbReference type="RefSeq" id="WP_226584631.1">
    <property type="nucleotide sequence ID" value="NZ_BLAY01000064.1"/>
</dbReference>
<evidence type="ECO:0000256" key="5">
    <source>
        <dbReference type="ARBA" id="ARBA00023049"/>
    </source>
</evidence>
<protein>
    <submittedName>
        <fullName evidence="7">Mov34/MPN/PAD-1 family protein</fullName>
    </submittedName>
</protein>
<keyword evidence="8" id="KW-1185">Reference proteome</keyword>
<dbReference type="SMART" id="SM00232">
    <property type="entry name" value="JAB_MPN"/>
    <property type="match status" value="1"/>
</dbReference>
<evidence type="ECO:0000256" key="4">
    <source>
        <dbReference type="ARBA" id="ARBA00022833"/>
    </source>
</evidence>
<evidence type="ECO:0000256" key="1">
    <source>
        <dbReference type="ARBA" id="ARBA00022670"/>
    </source>
</evidence>
<dbReference type="CDD" id="cd08070">
    <property type="entry name" value="MPN_like"/>
    <property type="match status" value="1"/>
</dbReference>
<dbReference type="InterPro" id="IPR000555">
    <property type="entry name" value="JAMM/MPN+_dom"/>
</dbReference>